<comment type="caution">
    <text evidence="2">The sequence shown here is derived from an EMBL/GenBank/DDBJ whole genome shotgun (WGS) entry which is preliminary data.</text>
</comment>
<dbReference type="Proteomes" id="UP000325313">
    <property type="component" value="Unassembled WGS sequence"/>
</dbReference>
<gene>
    <name evidence="2" type="ORF">PGTUg99_017068</name>
</gene>
<organism evidence="2 3">
    <name type="scientific">Puccinia graminis f. sp. tritici</name>
    <dbReference type="NCBI Taxonomy" id="56615"/>
    <lineage>
        <taxon>Eukaryota</taxon>
        <taxon>Fungi</taxon>
        <taxon>Dikarya</taxon>
        <taxon>Basidiomycota</taxon>
        <taxon>Pucciniomycotina</taxon>
        <taxon>Pucciniomycetes</taxon>
        <taxon>Pucciniales</taxon>
        <taxon>Pucciniaceae</taxon>
        <taxon>Puccinia</taxon>
    </lineage>
</organism>
<feature type="compositionally biased region" description="Gly residues" evidence="1">
    <location>
        <begin position="1"/>
        <end position="11"/>
    </location>
</feature>
<reference evidence="2 3" key="1">
    <citation type="submission" date="2019-05" db="EMBL/GenBank/DDBJ databases">
        <title>Emergence of the Ug99 lineage of the wheat stem rust pathogen through somatic hybridization.</title>
        <authorList>
            <person name="Li F."/>
            <person name="Upadhyaya N.M."/>
            <person name="Sperschneider J."/>
            <person name="Matny O."/>
            <person name="Nguyen-Phuc H."/>
            <person name="Mago R."/>
            <person name="Raley C."/>
            <person name="Miller M.E."/>
            <person name="Silverstein K.A.T."/>
            <person name="Henningsen E."/>
            <person name="Hirsch C.D."/>
            <person name="Visser B."/>
            <person name="Pretorius Z.A."/>
            <person name="Steffenson B.J."/>
            <person name="Schwessinger B."/>
            <person name="Dodds P.N."/>
            <person name="Figueroa M."/>
        </authorList>
    </citation>
    <scope>NUCLEOTIDE SEQUENCE [LARGE SCALE GENOMIC DNA]</scope>
    <source>
        <strain evidence="2 3">Ug99</strain>
    </source>
</reference>
<dbReference type="AlphaFoldDB" id="A0A5B0Q3L6"/>
<protein>
    <submittedName>
        <fullName evidence="2">Uncharacterized protein</fullName>
    </submittedName>
</protein>
<evidence type="ECO:0000313" key="2">
    <source>
        <dbReference type="EMBL" id="KAA1107776.1"/>
    </source>
</evidence>
<feature type="compositionally biased region" description="Basic and acidic residues" evidence="1">
    <location>
        <begin position="12"/>
        <end position="21"/>
    </location>
</feature>
<evidence type="ECO:0000256" key="1">
    <source>
        <dbReference type="SAM" id="MobiDB-lite"/>
    </source>
</evidence>
<dbReference type="EMBL" id="VDEP01000307">
    <property type="protein sequence ID" value="KAA1107776.1"/>
    <property type="molecule type" value="Genomic_DNA"/>
</dbReference>
<name>A0A5B0Q3L6_PUCGR</name>
<accession>A0A5B0Q3L6</accession>
<evidence type="ECO:0000313" key="3">
    <source>
        <dbReference type="Proteomes" id="UP000325313"/>
    </source>
</evidence>
<sequence>MTSVAGVGGGQEKVEKYKEGPGQEYQSAISYAPKDCERGRHVVQLVSHAALDTIDALIWAEKSISVSKS</sequence>
<feature type="region of interest" description="Disordered" evidence="1">
    <location>
        <begin position="1"/>
        <end position="21"/>
    </location>
</feature>
<proteinExistence type="predicted"/>